<feature type="domain" description="Peptidase S59" evidence="12">
    <location>
        <begin position="910"/>
        <end position="1051"/>
    </location>
</feature>
<feature type="compositionally biased region" description="Basic and acidic residues" evidence="11">
    <location>
        <begin position="797"/>
        <end position="810"/>
    </location>
</feature>
<dbReference type="GO" id="GO:0003723">
    <property type="term" value="F:RNA binding"/>
    <property type="evidence" value="ECO:0007669"/>
    <property type="project" value="TreeGrafter"/>
</dbReference>
<evidence type="ECO:0000256" key="11">
    <source>
        <dbReference type="SAM" id="MobiDB-lite"/>
    </source>
</evidence>
<feature type="region of interest" description="Disordered" evidence="11">
    <location>
        <begin position="648"/>
        <end position="667"/>
    </location>
</feature>
<dbReference type="Proteomes" id="UP000310066">
    <property type="component" value="Unassembled WGS sequence"/>
</dbReference>
<evidence type="ECO:0000256" key="10">
    <source>
        <dbReference type="ARBA" id="ARBA00023242"/>
    </source>
</evidence>
<dbReference type="FunFam" id="3.30.1610.10:FF:000003">
    <property type="entry name" value="Nucleoporin SONB, putative"/>
    <property type="match status" value="1"/>
</dbReference>
<feature type="compositionally biased region" description="Basic and acidic residues" evidence="11">
    <location>
        <begin position="817"/>
        <end position="835"/>
    </location>
</feature>
<feature type="compositionally biased region" description="Low complexity" evidence="11">
    <location>
        <begin position="531"/>
        <end position="545"/>
    </location>
</feature>
<dbReference type="SUPFAM" id="SSF82215">
    <property type="entry name" value="C-terminal autoproteolytic domain of nucleoporin nup98"/>
    <property type="match status" value="1"/>
</dbReference>
<evidence type="ECO:0000256" key="5">
    <source>
        <dbReference type="ARBA" id="ARBA00022813"/>
    </source>
</evidence>
<organism evidence="13 14">
    <name type="scientific">Friedmanniomyces endolithicus</name>
    <dbReference type="NCBI Taxonomy" id="329885"/>
    <lineage>
        <taxon>Eukaryota</taxon>
        <taxon>Fungi</taxon>
        <taxon>Dikarya</taxon>
        <taxon>Ascomycota</taxon>
        <taxon>Pezizomycotina</taxon>
        <taxon>Dothideomycetes</taxon>
        <taxon>Dothideomycetidae</taxon>
        <taxon>Mycosphaerellales</taxon>
        <taxon>Teratosphaeriaceae</taxon>
        <taxon>Friedmanniomyces</taxon>
    </lineage>
</organism>
<feature type="compositionally biased region" description="Low complexity" evidence="11">
    <location>
        <begin position="379"/>
        <end position="393"/>
    </location>
</feature>
<dbReference type="STRING" id="329885.A0A4U0UWW9"/>
<feature type="region of interest" description="Disordered" evidence="11">
    <location>
        <begin position="494"/>
        <end position="634"/>
    </location>
</feature>
<dbReference type="GO" id="GO:0008139">
    <property type="term" value="F:nuclear localization sequence binding"/>
    <property type="evidence" value="ECO:0007669"/>
    <property type="project" value="TreeGrafter"/>
</dbReference>
<dbReference type="PANTHER" id="PTHR23198:SF6">
    <property type="entry name" value="NUCLEAR PORE COMPLEX PROTEIN NUP98-NUP96"/>
    <property type="match status" value="1"/>
</dbReference>
<gene>
    <name evidence="13" type="ORF">B0A54_07950</name>
</gene>
<keyword evidence="7" id="KW-0653">Protein transport</keyword>
<proteinExistence type="inferred from homology"/>
<dbReference type="Pfam" id="PF04096">
    <property type="entry name" value="Nucleoporin2"/>
    <property type="match status" value="1"/>
</dbReference>
<evidence type="ECO:0000256" key="1">
    <source>
        <dbReference type="ARBA" id="ARBA00004567"/>
    </source>
</evidence>
<dbReference type="EMBL" id="NAJP01000031">
    <property type="protein sequence ID" value="TKA40681.1"/>
    <property type="molecule type" value="Genomic_DNA"/>
</dbReference>
<keyword evidence="6" id="KW-0509">mRNA transport</keyword>
<evidence type="ECO:0000256" key="3">
    <source>
        <dbReference type="ARBA" id="ARBA00022448"/>
    </source>
</evidence>
<dbReference type="FunFam" id="1.10.10.2360:FF:000001">
    <property type="entry name" value="Nuclear pore complex protein Nup98-Nup96"/>
    <property type="match status" value="1"/>
</dbReference>
<dbReference type="InterPro" id="IPR036903">
    <property type="entry name" value="Nup98_auto-Pept-S59_dom_sf"/>
</dbReference>
<feature type="region of interest" description="Disordered" evidence="11">
    <location>
        <begin position="743"/>
        <end position="777"/>
    </location>
</feature>
<feature type="compositionally biased region" description="Acidic residues" evidence="11">
    <location>
        <begin position="1133"/>
        <end position="1153"/>
    </location>
</feature>
<sequence>MSFGFGNNNNNTGSTGFGGFGASNTGGFGANNNTATTSGGSLFGGNTATTGGFGFGANNQQQQQSNLFGANKPGFGASTTATSGGGLFGANTSTSGGFGGGTGGFGNTANTSSGFGGTTTGGGLFGQNKTAAGGFGASTTGGSLFGGGSNTGGFGTNTGTTASNPFAVSSNAGAAGCGQANTGSTGFGGGFGTSTPTTNNGTATIPFQSFQEKEQTGTGMQAFQSITFQDPYKNQSFEELRVQDYAQGRRYGNTNGQAGAFGQSTGFGGTGQNNATSTGGGLFGNNTATAGTGFGGGFGNNSNTATNNSFGGNTGGGLFGQNKPAVGGLFGNSTATPAPATNSFGGTSTNTGGLFGNSGNGFGANAGANTTNTGGGLFGNTNNQQQNTNPFGGAPNTGGGLFGQQNKPAVGGLFGNTATNTANTGGGLFGSTNNQQQSNNAFGGAANTGGGLFGNTQQNQNKPAGALGGFGQTANTGGAFGNTTNTGGGLFGNTNNQPANTGGGLFGAQNKPATGSLFGGTNTNTGGGLFGNNQQQQQNTGSSLFGNTNNAGGGLFGNQNKPATGGLFGNSTASNTGGGLFGNSQSNQNTNTGSSLFGNTNQNQQNQSSSLFGSTNGQQQQQQQPNQLHASLTGAPYGNEQLFASLATSNPPVGPLATPLNSAKPAPRKTPSLMASMRLNSPVYTPRGGSIGRNAGYGFSYSTYGTPGSAYTGSLTPGASSLLRPTGSFGSALSSRLNKSISMRNLRGDGTPGESRSLLRESALSPPGSAAGRYAGGSVRKLNIDRSLRTDLFGPAKEPEQPSRKARYDNTAEQPDETSRRQPRNEHNALVRTESDDTEQEQEPTALIKAGPKPSGPPRQPEMSQVNNPSKGALSSVPEDDVPQRPGSAPATQQKAAPMSTGAVMKDNEPGEYWTQPALRDLRNMSRQQLQKIGKFVVGRHGIGRVEFGPCDLSTTQLDDLCGGIVRLIPRSATVYQDDKDKPAMGRALNVPSTIFLENSWPRSHGGRKAVHAKEGREYEKHIARLKKVGGTHFVDYNAETGVWQFTVEHFTTYGLDDEDDDEEENDSAEQGNSSGLSDAPVTPPGPGQQEDQTMQSIETGTSEQDDTFQFQLDRRSQMSVPGAFDEPSVSYDYDDPSADEQMDEDPQEQSEAEMEHPLNSSGGPVQAPSPGTVERYHSSMLEDVEESGHVDMTGVEVTEDEVEPEMPGAFAPEPKMLRSILKPSRGRDTFASPAKLAVESWEEQLQRTISPRKQDRLALREMQQSCMESQEHDRGTANPFKMSLLGRSTLGQSALGQSYLAQKSAKKERAPATEELGRSQAFRTSMDIMNSLWTDPKGGRERKAGKGFEYPYAKKPRLSAREDNTTNLCLKPSFCADGTIVYAIAGSAPQVTGDMVQTKLPIVGEHSDVRFAKLACPPELANATFAVMMEESATVLKGKDGELPSASTNPGMPFAALAQQVVSDSASGVQEAAIWQLCSTLFDPLQIAVSDIDDLPKEHWDAFASRLRLDALKAFWVNLVSADVDSALKRTKSAEEKAVLLLTRNDVPAACNVLVAAKNFRLASLVAQLPASAANRQVMQRQIDAWQKRKDWSEMSDAVRALYSIFAGSVCRVAGQSGASEDRASEFCVAERFAMTWRQSLGLRVYFGGHETLEEAVEAYCVDLETGCETVEPASPHGNGGEDTLLTLCRLYASEAGDVDAAVLCEPTTVSGSALNPRVAWQLSSLLSAKGLIVLPENKLASITLDLAATLETSAKLVESVWVLLHLGGAERQRAISGLLQRNARDLADVEEQLVQECRIPPPMISAARSLHAKAVGDTHGQVQLLLRAGNLAEAHEVLCTTVGPQAVIERDHDALALVSEFPRQRPAGWDKGGQIYEAYMRLALMSQGQKQSEEGEKVVRALRRGLRGVEEAGMQGKTLEQRVAVLEMRRFVEQIAKARGDERRMGKVEDGGVGAGAAMLDKYRSAVGLVL</sequence>
<keyword evidence="9" id="KW-0906">Nuclear pore complex</keyword>
<evidence type="ECO:0000259" key="12">
    <source>
        <dbReference type="PROSITE" id="PS51434"/>
    </source>
</evidence>
<keyword evidence="5" id="KW-0068">Autocatalytic cleavage</keyword>
<dbReference type="GO" id="GO:0006606">
    <property type="term" value="P:protein import into nucleus"/>
    <property type="evidence" value="ECO:0007669"/>
    <property type="project" value="TreeGrafter"/>
</dbReference>
<feature type="compositionally biased region" description="Low complexity" evidence="11">
    <location>
        <begin position="754"/>
        <end position="765"/>
    </location>
</feature>
<keyword evidence="3" id="KW-0813">Transport</keyword>
<dbReference type="Gene3D" id="1.25.40.690">
    <property type="match status" value="1"/>
</dbReference>
<feature type="region of interest" description="Disordered" evidence="11">
    <location>
        <begin position="1056"/>
        <end position="1095"/>
    </location>
</feature>
<dbReference type="GO" id="GO:0017056">
    <property type="term" value="F:structural constituent of nuclear pore"/>
    <property type="evidence" value="ECO:0007669"/>
    <property type="project" value="InterPro"/>
</dbReference>
<dbReference type="InterPro" id="IPR025574">
    <property type="entry name" value="Nucleoporin_FG_rpt"/>
</dbReference>
<comment type="subcellular location">
    <subcellularLocation>
        <location evidence="1">Nucleus</location>
        <location evidence="1">Nuclear pore complex</location>
    </subcellularLocation>
</comment>
<dbReference type="GO" id="GO:0044614">
    <property type="term" value="C:nuclear pore cytoplasmic filaments"/>
    <property type="evidence" value="ECO:0007669"/>
    <property type="project" value="TreeGrafter"/>
</dbReference>
<dbReference type="InterPro" id="IPR007230">
    <property type="entry name" value="Nup98_auto-Pept-S59_dom"/>
</dbReference>
<feature type="region of interest" description="Disordered" evidence="11">
    <location>
        <begin position="1120"/>
        <end position="1174"/>
    </location>
</feature>
<keyword evidence="8" id="KW-0811">Translocation</keyword>
<feature type="compositionally biased region" description="Low complexity" evidence="11">
    <location>
        <begin position="582"/>
        <end position="610"/>
    </location>
</feature>
<dbReference type="Gene3D" id="1.10.10.2360">
    <property type="match status" value="1"/>
</dbReference>
<dbReference type="PANTHER" id="PTHR23198">
    <property type="entry name" value="NUCLEOPORIN"/>
    <property type="match status" value="1"/>
</dbReference>
<keyword evidence="4" id="KW-0677">Repeat</keyword>
<accession>A0A4U0UWW9</accession>
<feature type="region of interest" description="Disordered" evidence="11">
    <location>
        <begin position="790"/>
        <end position="909"/>
    </location>
</feature>
<dbReference type="GO" id="GO:0006405">
    <property type="term" value="P:RNA export from nucleus"/>
    <property type="evidence" value="ECO:0007669"/>
    <property type="project" value="TreeGrafter"/>
</dbReference>
<feature type="compositionally biased region" description="Low complexity" evidence="11">
    <location>
        <begin position="514"/>
        <end position="524"/>
    </location>
</feature>
<evidence type="ECO:0000313" key="13">
    <source>
        <dbReference type="EMBL" id="TKA40681.1"/>
    </source>
</evidence>
<name>A0A4U0UWW9_9PEZI</name>
<feature type="region of interest" description="Disordered" evidence="11">
    <location>
        <begin position="374"/>
        <end position="405"/>
    </location>
</feature>
<dbReference type="InterPro" id="IPR021967">
    <property type="entry name" value="Nup98_C"/>
</dbReference>
<dbReference type="PROSITE" id="PS51434">
    <property type="entry name" value="NUP_C"/>
    <property type="match status" value="1"/>
</dbReference>
<dbReference type="Pfam" id="PF13634">
    <property type="entry name" value="Nucleoporin_FG"/>
    <property type="match status" value="3"/>
</dbReference>
<feature type="compositionally biased region" description="Acidic residues" evidence="11">
    <location>
        <begin position="1056"/>
        <end position="1068"/>
    </location>
</feature>
<comment type="caution">
    <text evidence="13">The sequence shown here is derived from an EMBL/GenBank/DDBJ whole genome shotgun (WGS) entry which is preliminary data.</text>
</comment>
<dbReference type="GO" id="GO:0000973">
    <property type="term" value="P:post-transcriptional tethering of RNA polymerase II gene DNA at nuclear periphery"/>
    <property type="evidence" value="ECO:0007669"/>
    <property type="project" value="TreeGrafter"/>
</dbReference>
<reference evidence="13 14" key="1">
    <citation type="submission" date="2017-03" db="EMBL/GenBank/DDBJ databases">
        <title>Genomes of endolithic fungi from Antarctica.</title>
        <authorList>
            <person name="Coleine C."/>
            <person name="Masonjones S."/>
            <person name="Stajich J.E."/>
        </authorList>
    </citation>
    <scope>NUCLEOTIDE SEQUENCE [LARGE SCALE GENOMIC DNA]</scope>
    <source>
        <strain evidence="13 14">CCFEE 5311</strain>
    </source>
</reference>
<comment type="similarity">
    <text evidence="2">Belongs to the nucleoporin GLFG family.</text>
</comment>
<dbReference type="GO" id="GO:0051028">
    <property type="term" value="P:mRNA transport"/>
    <property type="evidence" value="ECO:0007669"/>
    <property type="project" value="UniProtKB-KW"/>
</dbReference>
<evidence type="ECO:0000256" key="6">
    <source>
        <dbReference type="ARBA" id="ARBA00022816"/>
    </source>
</evidence>
<evidence type="ECO:0000256" key="9">
    <source>
        <dbReference type="ARBA" id="ARBA00023132"/>
    </source>
</evidence>
<evidence type="ECO:0000313" key="14">
    <source>
        <dbReference type="Proteomes" id="UP000310066"/>
    </source>
</evidence>
<dbReference type="Gene3D" id="3.30.1610.10">
    <property type="entry name" value="Peptidase S59, nucleoporin"/>
    <property type="match status" value="1"/>
</dbReference>
<evidence type="ECO:0000256" key="2">
    <source>
        <dbReference type="ARBA" id="ARBA00008926"/>
    </source>
</evidence>
<dbReference type="GO" id="GO:0034398">
    <property type="term" value="P:telomere tethering at nuclear periphery"/>
    <property type="evidence" value="ECO:0007669"/>
    <property type="project" value="TreeGrafter"/>
</dbReference>
<keyword evidence="10" id="KW-0539">Nucleus</keyword>
<evidence type="ECO:0000256" key="4">
    <source>
        <dbReference type="ARBA" id="ARBA00022737"/>
    </source>
</evidence>
<protein>
    <recommendedName>
        <fullName evidence="12">Peptidase S59 domain-containing protein</fullName>
    </recommendedName>
</protein>
<evidence type="ECO:0000256" key="7">
    <source>
        <dbReference type="ARBA" id="ARBA00022927"/>
    </source>
</evidence>
<dbReference type="Pfam" id="PF12110">
    <property type="entry name" value="Nup96"/>
    <property type="match status" value="1"/>
</dbReference>
<dbReference type="InterPro" id="IPR037665">
    <property type="entry name" value="Nucleoporin_S59-like"/>
</dbReference>
<evidence type="ECO:0000256" key="8">
    <source>
        <dbReference type="ARBA" id="ARBA00023010"/>
    </source>
</evidence>
<dbReference type="OrthoDB" id="3797628at2759"/>